<feature type="domain" description="Protein kinase" evidence="1">
    <location>
        <begin position="1"/>
        <end position="223"/>
    </location>
</feature>
<dbReference type="Gene3D" id="1.10.510.10">
    <property type="entry name" value="Transferase(Phosphotransferase) domain 1"/>
    <property type="match status" value="1"/>
</dbReference>
<evidence type="ECO:0000313" key="2">
    <source>
        <dbReference type="EMBL" id="GAA1949078.1"/>
    </source>
</evidence>
<dbReference type="InterPro" id="IPR000719">
    <property type="entry name" value="Prot_kinase_dom"/>
</dbReference>
<evidence type="ECO:0000259" key="1">
    <source>
        <dbReference type="PROSITE" id="PS50011"/>
    </source>
</evidence>
<sequence>MLDAVHQRGVVFGNLHGGNILLDEHDAVGLIDFELACPVEQATRPALGVPGFRAPAGRVGFDLDRYALAAVRLWAFLPLNPLLELEPGKLPGYLDFVARRFDLPAGYPDRISRELAPRDDIPAARTELDQRTPDWSAVRKSIAEAILAGATPHRGDRLFPGDIEQFASGGVAFGHGAAGVLYALDAGGVGRYPEHEQWLSDAVRRHPPQHPGFSRGAHGIAYVLDRFGQHDLATELLTRCAPMVSGIGDHSLSGGLAGIGLTLLHLAEARQDNDFLTEAAAIGQRLAAALPRAKPPGSDGKAGLMHGWSGPGLLFIRLSDHTGDRRWLDLADRAVARDLLECVETPHRSLQVSDGRRTLPYLEIGSAGIAVVLTELACRAPGSPTVASLGDLLESCVGEFVVHSGLQLGRAGQVVALAHANRWLADPRLDQAIERHLVRLRWHAIPYGGGLAFPGNQLLRLSMDLDTGSAGVLLALAAVLDQHGPVLPFLTEQAPSAGAATAPAR</sequence>
<dbReference type="EMBL" id="BAAANN010000005">
    <property type="protein sequence ID" value="GAA1949078.1"/>
    <property type="molecule type" value="Genomic_DNA"/>
</dbReference>
<dbReference type="PROSITE" id="PS50011">
    <property type="entry name" value="PROTEIN_KINASE_DOM"/>
    <property type="match status" value="1"/>
</dbReference>
<dbReference type="SMART" id="SM01260">
    <property type="entry name" value="LANC_like"/>
    <property type="match status" value="1"/>
</dbReference>
<dbReference type="CDD" id="cd04791">
    <property type="entry name" value="LanC_SerThrkinase"/>
    <property type="match status" value="1"/>
</dbReference>
<protein>
    <recommendedName>
        <fullName evidence="1">Protein kinase domain-containing protein</fullName>
    </recommendedName>
</protein>
<gene>
    <name evidence="2" type="ORF">GCM10009754_17030</name>
</gene>
<organism evidence="2 3">
    <name type="scientific">Amycolatopsis minnesotensis</name>
    <dbReference type="NCBI Taxonomy" id="337894"/>
    <lineage>
        <taxon>Bacteria</taxon>
        <taxon>Bacillati</taxon>
        <taxon>Actinomycetota</taxon>
        <taxon>Actinomycetes</taxon>
        <taxon>Pseudonocardiales</taxon>
        <taxon>Pseudonocardiaceae</taxon>
        <taxon>Amycolatopsis</taxon>
    </lineage>
</organism>
<dbReference type="Proteomes" id="UP001501116">
    <property type="component" value="Unassembled WGS sequence"/>
</dbReference>
<evidence type="ECO:0000313" key="3">
    <source>
        <dbReference type="Proteomes" id="UP001501116"/>
    </source>
</evidence>
<dbReference type="SUPFAM" id="SSF56112">
    <property type="entry name" value="Protein kinase-like (PK-like)"/>
    <property type="match status" value="1"/>
</dbReference>
<dbReference type="InterPro" id="IPR007822">
    <property type="entry name" value="LANC-like"/>
</dbReference>
<accession>A0ABN2QBK1</accession>
<comment type="caution">
    <text evidence="2">The sequence shown here is derived from an EMBL/GenBank/DDBJ whole genome shotgun (WGS) entry which is preliminary data.</text>
</comment>
<dbReference type="SUPFAM" id="SSF158745">
    <property type="entry name" value="LanC-like"/>
    <property type="match status" value="1"/>
</dbReference>
<keyword evidence="3" id="KW-1185">Reference proteome</keyword>
<name>A0ABN2QBK1_9PSEU</name>
<proteinExistence type="predicted"/>
<reference evidence="2 3" key="1">
    <citation type="journal article" date="2019" name="Int. J. Syst. Evol. Microbiol.">
        <title>The Global Catalogue of Microorganisms (GCM) 10K type strain sequencing project: providing services to taxonomists for standard genome sequencing and annotation.</title>
        <authorList>
            <consortium name="The Broad Institute Genomics Platform"/>
            <consortium name="The Broad Institute Genome Sequencing Center for Infectious Disease"/>
            <person name="Wu L."/>
            <person name="Ma J."/>
        </authorList>
    </citation>
    <scope>NUCLEOTIDE SEQUENCE [LARGE SCALE GENOMIC DNA]</scope>
    <source>
        <strain evidence="2 3">JCM 14545</strain>
    </source>
</reference>
<dbReference type="InterPro" id="IPR058053">
    <property type="entry name" value="RamC_C"/>
</dbReference>
<dbReference type="Gene3D" id="1.50.10.20">
    <property type="match status" value="1"/>
</dbReference>
<dbReference type="InterPro" id="IPR011009">
    <property type="entry name" value="Kinase-like_dom_sf"/>
</dbReference>